<feature type="compositionally biased region" description="Polar residues" evidence="1">
    <location>
        <begin position="1"/>
        <end position="20"/>
    </location>
</feature>
<keyword evidence="3" id="KW-1185">Reference proteome</keyword>
<feature type="compositionally biased region" description="Basic and acidic residues" evidence="1">
    <location>
        <begin position="25"/>
        <end position="35"/>
    </location>
</feature>
<sequence length="603" mass="65456">MTTNEPQSQSGQSHSINAFSPINRDQPETKIDENKITQLDTPPSLPSNTMDGSEDMEIDLFDNAGWRSAPNPIPSKPVPSGPSTASDSPLSPAGTTTEKDAPARGSAATPSGRSRGRRGRGSTRATTTPHPLSHLHDASPALTSEANAGTVASHAKSTPTAGRSRGRGGRGSTRGANGHSAHISVATVTTPNGHATEAHPAPAIVNGVSTPTSARGFSSTRARGRGRGRGGRGGVLGKRRRDSDEIRAEDSPSDEHQSDLEEGDEYTPQATATRSGRSVQKPASFVPSAVPSPVVGLKRKRQMHRKNPELTVCTKRSHLERVPQPVLINLLIHASRTHPDIPILPPDVSARAEALSSMPPPPQPNGHTSFSIPPTNGHTTTNGPSQLQRPADDELETGYESDPPAHYPIPGQGLAATLPPERNHLSFLVDDNHAVYTHLFQSDPKRSNESIFGAAPTSDVPVAEIARRLREEIEIKVQMQLKQFKREEAEKREREVILAEERERVRVKEAEERREKILAEERDRVRREVEEERRREEEMDCDAREDLEMLEKEFGDEGRKDEANEGSEEGQADKVKSEEGKEGVEANGKPSRESTADNIQVAT</sequence>
<dbReference type="AlphaFoldDB" id="A0A2K1QKU9"/>
<evidence type="ECO:0000313" key="2">
    <source>
        <dbReference type="EMBL" id="PNS15796.1"/>
    </source>
</evidence>
<feature type="compositionally biased region" description="Low complexity" evidence="1">
    <location>
        <begin position="103"/>
        <end position="113"/>
    </location>
</feature>
<feature type="compositionally biased region" description="Low complexity" evidence="1">
    <location>
        <begin position="373"/>
        <end position="384"/>
    </location>
</feature>
<comment type="caution">
    <text evidence="2">The sequence shown here is derived from an EMBL/GenBank/DDBJ whole genome shotgun (WGS) entry which is preliminary data.</text>
</comment>
<evidence type="ECO:0000256" key="1">
    <source>
        <dbReference type="SAM" id="MobiDB-lite"/>
    </source>
</evidence>
<evidence type="ECO:0000313" key="3">
    <source>
        <dbReference type="Proteomes" id="UP000243797"/>
    </source>
</evidence>
<organism evidence="2 3">
    <name type="scientific">Sphaceloma murrayae</name>
    <dbReference type="NCBI Taxonomy" id="2082308"/>
    <lineage>
        <taxon>Eukaryota</taxon>
        <taxon>Fungi</taxon>
        <taxon>Dikarya</taxon>
        <taxon>Ascomycota</taxon>
        <taxon>Pezizomycotina</taxon>
        <taxon>Dothideomycetes</taxon>
        <taxon>Dothideomycetidae</taxon>
        <taxon>Myriangiales</taxon>
        <taxon>Elsinoaceae</taxon>
        <taxon>Sphaceloma</taxon>
    </lineage>
</organism>
<feature type="compositionally biased region" description="Pro residues" evidence="1">
    <location>
        <begin position="71"/>
        <end position="80"/>
    </location>
</feature>
<gene>
    <name evidence="2" type="ORF">CAC42_4248</name>
</gene>
<keyword evidence="2" id="KW-0808">Transferase</keyword>
<keyword evidence="2" id="KW-0418">Kinase</keyword>
<feature type="region of interest" description="Disordered" evidence="1">
    <location>
        <begin position="1"/>
        <end position="306"/>
    </location>
</feature>
<dbReference type="GO" id="GO:0016301">
    <property type="term" value="F:kinase activity"/>
    <property type="evidence" value="ECO:0007669"/>
    <property type="project" value="UniProtKB-KW"/>
</dbReference>
<dbReference type="OrthoDB" id="5863171at2759"/>
<feature type="compositionally biased region" description="Polar residues" evidence="1">
    <location>
        <begin position="268"/>
        <end position="278"/>
    </location>
</feature>
<dbReference type="Proteomes" id="UP000243797">
    <property type="component" value="Unassembled WGS sequence"/>
</dbReference>
<feature type="region of interest" description="Disordered" evidence="1">
    <location>
        <begin position="352"/>
        <end position="418"/>
    </location>
</feature>
<feature type="compositionally biased region" description="Polar residues" evidence="1">
    <location>
        <begin position="207"/>
        <end position="220"/>
    </location>
</feature>
<protein>
    <submittedName>
        <fullName evidence="2">Pantothenate kinase</fullName>
    </submittedName>
</protein>
<feature type="compositionally biased region" description="Basic and acidic residues" evidence="1">
    <location>
        <begin position="507"/>
        <end position="563"/>
    </location>
</feature>
<feature type="compositionally biased region" description="Low complexity" evidence="1">
    <location>
        <begin position="282"/>
        <end position="295"/>
    </location>
</feature>
<feature type="region of interest" description="Disordered" evidence="1">
    <location>
        <begin position="507"/>
        <end position="603"/>
    </location>
</feature>
<feature type="compositionally biased region" description="Polar residues" evidence="1">
    <location>
        <begin position="36"/>
        <end position="51"/>
    </location>
</feature>
<feature type="compositionally biased region" description="Basic and acidic residues" evidence="1">
    <location>
        <begin position="241"/>
        <end position="259"/>
    </location>
</feature>
<accession>A0A2K1QKU9</accession>
<feature type="compositionally biased region" description="Polar residues" evidence="1">
    <location>
        <begin position="81"/>
        <end position="96"/>
    </location>
</feature>
<feature type="compositionally biased region" description="Basic and acidic residues" evidence="1">
    <location>
        <begin position="571"/>
        <end position="595"/>
    </location>
</feature>
<dbReference type="EMBL" id="NKHZ01000068">
    <property type="protein sequence ID" value="PNS15796.1"/>
    <property type="molecule type" value="Genomic_DNA"/>
</dbReference>
<reference evidence="2 3" key="1">
    <citation type="submission" date="2017-06" db="EMBL/GenBank/DDBJ databases">
        <title>Draft genome sequence of a variant of Elsinoe murrayae.</title>
        <authorList>
            <person name="Cheng Q."/>
        </authorList>
    </citation>
    <scope>NUCLEOTIDE SEQUENCE [LARGE SCALE GENOMIC DNA]</scope>
    <source>
        <strain evidence="2 3">CQ-2017a</strain>
    </source>
</reference>
<dbReference type="InParanoid" id="A0A2K1QKU9"/>
<dbReference type="STRING" id="2082308.A0A2K1QKU9"/>
<proteinExistence type="predicted"/>
<name>A0A2K1QKU9_9PEZI</name>